<comment type="subcellular location">
    <subcellularLocation>
        <location evidence="1">Membrane</location>
        <topology evidence="1">Multi-pass membrane protein</topology>
    </subcellularLocation>
</comment>
<dbReference type="RefSeq" id="WP_305001450.1">
    <property type="nucleotide sequence ID" value="NZ_JAUQUB010000001.1"/>
</dbReference>
<reference evidence="9 10" key="1">
    <citation type="submission" date="2023-07" db="EMBL/GenBank/DDBJ databases">
        <title>Protaetiibacter sp. nov WY-16 isolated from soil.</title>
        <authorList>
            <person name="Liu B."/>
            <person name="Wan Y."/>
        </authorList>
    </citation>
    <scope>NUCLEOTIDE SEQUENCE [LARGE SCALE GENOMIC DNA]</scope>
    <source>
        <strain evidence="9 10">WY-16</strain>
    </source>
</reference>
<evidence type="ECO:0000256" key="6">
    <source>
        <dbReference type="ARBA" id="ARBA00023136"/>
    </source>
</evidence>
<evidence type="ECO:0000256" key="5">
    <source>
        <dbReference type="ARBA" id="ARBA00022989"/>
    </source>
</evidence>
<evidence type="ECO:0000256" key="4">
    <source>
        <dbReference type="ARBA" id="ARBA00022692"/>
    </source>
</evidence>
<feature type="transmembrane region" description="Helical" evidence="7">
    <location>
        <begin position="120"/>
        <end position="139"/>
    </location>
</feature>
<evidence type="ECO:0000313" key="9">
    <source>
        <dbReference type="EMBL" id="MDO7881029.1"/>
    </source>
</evidence>
<keyword evidence="4 7" id="KW-0812">Transmembrane</keyword>
<keyword evidence="5 7" id="KW-1133">Transmembrane helix</keyword>
<organism evidence="9 10">
    <name type="scientific">Antiquaquibacter soli</name>
    <dbReference type="NCBI Taxonomy" id="3064523"/>
    <lineage>
        <taxon>Bacteria</taxon>
        <taxon>Bacillati</taxon>
        <taxon>Actinomycetota</taxon>
        <taxon>Actinomycetes</taxon>
        <taxon>Micrococcales</taxon>
        <taxon>Microbacteriaceae</taxon>
        <taxon>Antiquaquibacter</taxon>
    </lineage>
</organism>
<sequence>MVDSAEPGSAYPHWGRAIARRLLVTDVVIIALTVGIAQYVRFSLGWPSPGPGHGPAWETLVSVVVAGAWIAALGINGSRDRRILGIGSLEYKRVFDATFAVFATLAITSVLFLLGIARGYLVMAFPVGLVLLVTGRWAWRKWLVRRRLAGESLLRSIIVGSPDSIQYMADQLSRFPYAGYQAIGVCLPRGQATELAEVAGLPVLGSFTDVAAAARTHEADSVILTSSDQLPPATVRRIAWSLETSPVELAVAPALTEIAGPRIHIRQLAGLPLLNVAVPQYEGSKHAAKAVFDVTTAVVLGILLLPLLLVLALVVRVSSPGPVIFRQERVGLNGKTFRMLKFRTMVDGAENRLGELLPHNEGSGLLFKVRDDPRVTPVGRFLRRYSLDELPQLWNVIRGDMSIVGPRPPLPSEVERYEPDVRRRLLVKPGVTGPWQISGRSDLSWAEGVRLDLFYVENWSLVGDLLMIWRTIRVVLRRQGAY</sequence>
<dbReference type="PANTHER" id="PTHR30576:SF10">
    <property type="entry name" value="SLL5057 PROTEIN"/>
    <property type="match status" value="1"/>
</dbReference>
<keyword evidence="3 9" id="KW-0808">Transferase</keyword>
<evidence type="ECO:0000256" key="2">
    <source>
        <dbReference type="ARBA" id="ARBA00006464"/>
    </source>
</evidence>
<dbReference type="EMBL" id="JAUQUB010000001">
    <property type="protein sequence ID" value="MDO7881029.1"/>
    <property type="molecule type" value="Genomic_DNA"/>
</dbReference>
<dbReference type="Proteomes" id="UP001241072">
    <property type="component" value="Unassembled WGS sequence"/>
</dbReference>
<dbReference type="PANTHER" id="PTHR30576">
    <property type="entry name" value="COLANIC BIOSYNTHESIS UDP-GLUCOSE LIPID CARRIER TRANSFERASE"/>
    <property type="match status" value="1"/>
</dbReference>
<feature type="transmembrane region" description="Helical" evidence="7">
    <location>
        <begin position="94"/>
        <end position="114"/>
    </location>
</feature>
<feature type="domain" description="Bacterial sugar transferase" evidence="8">
    <location>
        <begin position="289"/>
        <end position="476"/>
    </location>
</feature>
<evidence type="ECO:0000256" key="1">
    <source>
        <dbReference type="ARBA" id="ARBA00004141"/>
    </source>
</evidence>
<protein>
    <submittedName>
        <fullName evidence="9">Sugar transferase</fullName>
        <ecNumber evidence="9">2.7.8.-</ecNumber>
    </submittedName>
</protein>
<feature type="transmembrane region" description="Helical" evidence="7">
    <location>
        <begin position="54"/>
        <end position="73"/>
    </location>
</feature>
<comment type="caution">
    <text evidence="9">The sequence shown here is derived from an EMBL/GenBank/DDBJ whole genome shotgun (WGS) entry which is preliminary data.</text>
</comment>
<evidence type="ECO:0000313" key="10">
    <source>
        <dbReference type="Proteomes" id="UP001241072"/>
    </source>
</evidence>
<dbReference type="InterPro" id="IPR003362">
    <property type="entry name" value="Bact_transf"/>
</dbReference>
<dbReference type="GO" id="GO:0016740">
    <property type="term" value="F:transferase activity"/>
    <property type="evidence" value="ECO:0007669"/>
    <property type="project" value="UniProtKB-KW"/>
</dbReference>
<proteinExistence type="inferred from homology"/>
<evidence type="ECO:0000256" key="3">
    <source>
        <dbReference type="ARBA" id="ARBA00022679"/>
    </source>
</evidence>
<dbReference type="NCBIfam" id="TIGR03025">
    <property type="entry name" value="EPS_sugtrans"/>
    <property type="match status" value="1"/>
</dbReference>
<feature type="transmembrane region" description="Helical" evidence="7">
    <location>
        <begin position="22"/>
        <end position="42"/>
    </location>
</feature>
<keyword evidence="6 7" id="KW-0472">Membrane</keyword>
<feature type="transmembrane region" description="Helical" evidence="7">
    <location>
        <begin position="290"/>
        <end position="315"/>
    </location>
</feature>
<dbReference type="Pfam" id="PF13727">
    <property type="entry name" value="CoA_binding_3"/>
    <property type="match status" value="1"/>
</dbReference>
<dbReference type="Pfam" id="PF02397">
    <property type="entry name" value="Bac_transf"/>
    <property type="match status" value="1"/>
</dbReference>
<evidence type="ECO:0000259" key="8">
    <source>
        <dbReference type="Pfam" id="PF02397"/>
    </source>
</evidence>
<evidence type="ECO:0000256" key="7">
    <source>
        <dbReference type="SAM" id="Phobius"/>
    </source>
</evidence>
<dbReference type="EC" id="2.7.8.-" evidence="9"/>
<dbReference type="InterPro" id="IPR017475">
    <property type="entry name" value="EPS_sugar_tfrase"/>
</dbReference>
<keyword evidence="10" id="KW-1185">Reference proteome</keyword>
<name>A0ABT9BJ20_9MICO</name>
<comment type="similarity">
    <text evidence="2">Belongs to the bacterial sugar transferase family.</text>
</comment>
<dbReference type="Gene3D" id="3.40.50.720">
    <property type="entry name" value="NAD(P)-binding Rossmann-like Domain"/>
    <property type="match status" value="1"/>
</dbReference>
<gene>
    <name evidence="9" type="ORF">Q5716_02190</name>
</gene>
<accession>A0ABT9BJ20</accession>